<dbReference type="Gene3D" id="3.40.630.30">
    <property type="match status" value="1"/>
</dbReference>
<accession>A0A364JVF4</accession>
<proteinExistence type="predicted"/>
<evidence type="ECO:0000259" key="1">
    <source>
        <dbReference type="Pfam" id="PF13480"/>
    </source>
</evidence>
<dbReference type="GO" id="GO:0016740">
    <property type="term" value="F:transferase activity"/>
    <property type="evidence" value="ECO:0007669"/>
    <property type="project" value="UniProtKB-KW"/>
</dbReference>
<dbReference type="Pfam" id="PF13480">
    <property type="entry name" value="Acetyltransf_6"/>
    <property type="match status" value="1"/>
</dbReference>
<gene>
    <name evidence="2" type="ORF">C7374_105144</name>
</gene>
<feature type="domain" description="BioF2-like acetyltransferase" evidence="1">
    <location>
        <begin position="148"/>
        <end position="298"/>
    </location>
</feature>
<reference evidence="2 3" key="1">
    <citation type="submission" date="2018-06" db="EMBL/GenBank/DDBJ databases">
        <title>Genomic Encyclopedia of Type Strains, Phase IV (KMG-IV): sequencing the most valuable type-strain genomes for metagenomic binning, comparative biology and taxonomic classification.</title>
        <authorList>
            <person name="Goeker M."/>
        </authorList>
    </citation>
    <scope>NUCLEOTIDE SEQUENCE [LARGE SCALE GENOMIC DNA]</scope>
    <source>
        <strain evidence="2 3">DSM 26720</strain>
    </source>
</reference>
<name>A0A364JVF4_9HYPH</name>
<dbReference type="InterPro" id="IPR016181">
    <property type="entry name" value="Acyl_CoA_acyltransferase"/>
</dbReference>
<dbReference type="Proteomes" id="UP000249453">
    <property type="component" value="Unassembled WGS sequence"/>
</dbReference>
<protein>
    <submittedName>
        <fullName evidence="2">CelD/BcsL family acetyltransferase involved in cellulose biosynthesis</fullName>
    </submittedName>
</protein>
<dbReference type="SUPFAM" id="SSF55729">
    <property type="entry name" value="Acyl-CoA N-acyltransferases (Nat)"/>
    <property type="match status" value="1"/>
</dbReference>
<comment type="caution">
    <text evidence="2">The sequence shown here is derived from an EMBL/GenBank/DDBJ whole genome shotgun (WGS) entry which is preliminary data.</text>
</comment>
<dbReference type="RefSeq" id="WP_245412612.1">
    <property type="nucleotide sequence ID" value="NZ_JBHEEY010000004.1"/>
</dbReference>
<keyword evidence="2" id="KW-0808">Transferase</keyword>
<sequence>MTSDTAIHGNAQNFDWLDSWRKNVNKDSFIAGLFDGDQPILIIPFEVVNSRFLRAARYPGGSHANVNFPWIEASKASLIDKNSIKRLVAEIRRQRPDLHALSLTRQLSELENISNPTLLLHQRLNPNPVFALTLDRDLAEVLARGKVKRRRQKHNNHSRRYDAMGGWRVFTPQNNSKVRHALDTFFKLKGERLAQFGIRDPFAATDIRNFFHELFDRQIGKENPPFRLEILEVNGKVHALIGKSMADWGPTVEFSAIANDELAGASPGEFLYFEDIKNCCDAGYSYYSFGLGDEPYKREWCDVEYPVFDTIIPLTVRGRIFSLLDNLKSSVTAAIKNNEKIWALVRAIRRKMAR</sequence>
<organism evidence="2 3">
    <name type="scientific">Falsochrobactrum ovis</name>
    <dbReference type="NCBI Taxonomy" id="1293442"/>
    <lineage>
        <taxon>Bacteria</taxon>
        <taxon>Pseudomonadati</taxon>
        <taxon>Pseudomonadota</taxon>
        <taxon>Alphaproteobacteria</taxon>
        <taxon>Hyphomicrobiales</taxon>
        <taxon>Brucellaceae</taxon>
        <taxon>Falsochrobactrum</taxon>
    </lineage>
</organism>
<dbReference type="InterPro" id="IPR038740">
    <property type="entry name" value="BioF2-like_GNAT_dom"/>
</dbReference>
<dbReference type="EMBL" id="QLMK01000005">
    <property type="protein sequence ID" value="RAK29093.1"/>
    <property type="molecule type" value="Genomic_DNA"/>
</dbReference>
<evidence type="ECO:0000313" key="3">
    <source>
        <dbReference type="Proteomes" id="UP000249453"/>
    </source>
</evidence>
<dbReference type="AlphaFoldDB" id="A0A364JVF4"/>
<evidence type="ECO:0000313" key="2">
    <source>
        <dbReference type="EMBL" id="RAK29093.1"/>
    </source>
</evidence>
<keyword evidence="3" id="KW-1185">Reference proteome</keyword>